<organism evidence="1 2">
    <name type="scientific">Apiospora marii</name>
    <dbReference type="NCBI Taxonomy" id="335849"/>
    <lineage>
        <taxon>Eukaryota</taxon>
        <taxon>Fungi</taxon>
        <taxon>Dikarya</taxon>
        <taxon>Ascomycota</taxon>
        <taxon>Pezizomycotina</taxon>
        <taxon>Sordariomycetes</taxon>
        <taxon>Xylariomycetidae</taxon>
        <taxon>Amphisphaeriales</taxon>
        <taxon>Apiosporaceae</taxon>
        <taxon>Apiospora</taxon>
    </lineage>
</organism>
<dbReference type="Proteomes" id="UP001396898">
    <property type="component" value="Unassembled WGS sequence"/>
</dbReference>
<gene>
    <name evidence="1" type="ORF">PG991_001174</name>
</gene>
<evidence type="ECO:0000313" key="1">
    <source>
        <dbReference type="EMBL" id="KAK8037828.1"/>
    </source>
</evidence>
<dbReference type="InterPro" id="IPR036291">
    <property type="entry name" value="NAD(P)-bd_dom_sf"/>
</dbReference>
<protein>
    <submittedName>
        <fullName evidence="1">NAD(P)-binding protein</fullName>
    </submittedName>
</protein>
<name>A0ABR1SU24_9PEZI</name>
<reference evidence="1 2" key="1">
    <citation type="submission" date="2023-01" db="EMBL/GenBank/DDBJ databases">
        <title>Analysis of 21 Apiospora genomes using comparative genomics revels a genus with tremendous synthesis potential of carbohydrate active enzymes and secondary metabolites.</title>
        <authorList>
            <person name="Sorensen T."/>
        </authorList>
    </citation>
    <scope>NUCLEOTIDE SEQUENCE [LARGE SCALE GENOMIC DNA]</scope>
    <source>
        <strain evidence="1 2">CBS 20057</strain>
    </source>
</reference>
<accession>A0ABR1SU24</accession>
<proteinExistence type="predicted"/>
<dbReference type="InterPro" id="IPR002347">
    <property type="entry name" value="SDR_fam"/>
</dbReference>
<dbReference type="InterPro" id="IPR052184">
    <property type="entry name" value="SDR_enzymes"/>
</dbReference>
<dbReference type="Gene3D" id="3.40.50.720">
    <property type="entry name" value="NAD(P)-binding Rossmann-like Domain"/>
    <property type="match status" value="1"/>
</dbReference>
<dbReference type="PANTHER" id="PTHR45458">
    <property type="entry name" value="SHORT-CHAIN DEHYDROGENASE/REDUCTASE SDR"/>
    <property type="match status" value="1"/>
</dbReference>
<keyword evidence="2" id="KW-1185">Reference proteome</keyword>
<comment type="caution">
    <text evidence="1">The sequence shown here is derived from an EMBL/GenBank/DDBJ whole genome shotgun (WGS) entry which is preliminary data.</text>
</comment>
<dbReference type="PANTHER" id="PTHR45458:SF3">
    <property type="entry name" value="CHAIN DEHYDROGENASE (ATSC), PUTATIVE-RELATED"/>
    <property type="match status" value="1"/>
</dbReference>
<dbReference type="Pfam" id="PF00106">
    <property type="entry name" value="adh_short"/>
    <property type="match status" value="1"/>
</dbReference>
<dbReference type="PRINTS" id="PR00081">
    <property type="entry name" value="GDHRDH"/>
</dbReference>
<evidence type="ECO:0000313" key="2">
    <source>
        <dbReference type="Proteomes" id="UP001396898"/>
    </source>
</evidence>
<dbReference type="EMBL" id="JAQQWI010000002">
    <property type="protein sequence ID" value="KAK8037828.1"/>
    <property type="molecule type" value="Genomic_DNA"/>
</dbReference>
<dbReference type="SUPFAM" id="SSF51735">
    <property type="entry name" value="NAD(P)-binding Rossmann-fold domains"/>
    <property type="match status" value="1"/>
</dbReference>
<sequence length="296" mass="32199">MASYVITGVSRGMGWEFLRRLSSDPNNTVIGIVRDKPPTAKRVSEELPRRSNVTILEADVTQYESLKRASAEAAGVTGGRLDYLIANAGLNMSWDGLDPIGDLAAEPEKMSDYFGAMMNTNVLANINLYASFLPLILRGKAKKVVHLTSALGDVEFARDYELTLGSVYAASKAAMNMVTAKFAAQYRGDGVLFLGVCPGVVDTGQFNDRKYLLALQRGKTNESFADRHRHLPAVTPEEMAKFAPMLQKWQAYAPDFKGPVSPDAAVTDVLAVIDKCSVENGDSGANLSHFGNKQWL</sequence>